<accession>A0A0G0YZA9</accession>
<evidence type="ECO:0000256" key="1">
    <source>
        <dbReference type="SAM" id="Phobius"/>
    </source>
</evidence>
<protein>
    <submittedName>
        <fullName evidence="2">Uncharacterized protein</fullName>
    </submittedName>
</protein>
<proteinExistence type="predicted"/>
<gene>
    <name evidence="2" type="ORF">UV02_C0022G0005</name>
</gene>
<comment type="caution">
    <text evidence="2">The sequence shown here is derived from an EMBL/GenBank/DDBJ whole genome shotgun (WGS) entry which is preliminary data.</text>
</comment>
<evidence type="ECO:0000313" key="3">
    <source>
        <dbReference type="Proteomes" id="UP000034516"/>
    </source>
</evidence>
<dbReference type="AlphaFoldDB" id="A0A0G0YZA9"/>
<feature type="transmembrane region" description="Helical" evidence="1">
    <location>
        <begin position="7"/>
        <end position="32"/>
    </location>
</feature>
<reference evidence="2 3" key="1">
    <citation type="journal article" date="2015" name="Nature">
        <title>rRNA introns, odd ribosomes, and small enigmatic genomes across a large radiation of phyla.</title>
        <authorList>
            <person name="Brown C.T."/>
            <person name="Hug L.A."/>
            <person name="Thomas B.C."/>
            <person name="Sharon I."/>
            <person name="Castelle C.J."/>
            <person name="Singh A."/>
            <person name="Wilkins M.J."/>
            <person name="Williams K.H."/>
            <person name="Banfield J.F."/>
        </authorList>
    </citation>
    <scope>NUCLEOTIDE SEQUENCE [LARGE SCALE GENOMIC DNA]</scope>
</reference>
<dbReference type="PROSITE" id="PS51257">
    <property type="entry name" value="PROKAR_LIPOPROTEIN"/>
    <property type="match status" value="1"/>
</dbReference>
<evidence type="ECO:0000313" key="2">
    <source>
        <dbReference type="EMBL" id="KKS41895.1"/>
    </source>
</evidence>
<name>A0A0G0YZA9_9BACT</name>
<keyword evidence="1" id="KW-0812">Transmembrane</keyword>
<dbReference type="EMBL" id="LCCW01000022">
    <property type="protein sequence ID" value="KKS41895.1"/>
    <property type="molecule type" value="Genomic_DNA"/>
</dbReference>
<dbReference type="Proteomes" id="UP000034516">
    <property type="component" value="Unassembled WGS sequence"/>
</dbReference>
<sequence length="106" mass="12063">MLESSKDLLFIILAVCAIAFTTFACWLLYYLVAIVKDTYSMTKSLKKKVELIDEILKTIKEKINSTASYIGLIFSGLEKIVDYVQRRKTSPESKSAKKTAKVKMEE</sequence>
<keyword evidence="1" id="KW-0472">Membrane</keyword>
<keyword evidence="1" id="KW-1133">Transmembrane helix</keyword>
<organism evidence="2 3">
    <name type="scientific">Candidatus Kuenenbacteria bacterium GW2011_GWA2_42_15</name>
    <dbReference type="NCBI Taxonomy" id="1618677"/>
    <lineage>
        <taxon>Bacteria</taxon>
        <taxon>Candidatus Kueneniibacteriota</taxon>
    </lineage>
</organism>